<proteinExistence type="predicted"/>
<feature type="compositionally biased region" description="Basic and acidic residues" evidence="1">
    <location>
        <begin position="175"/>
        <end position="184"/>
    </location>
</feature>
<name>A0AAV4QZN8_9ARAC</name>
<dbReference type="Proteomes" id="UP001054837">
    <property type="component" value="Unassembled WGS sequence"/>
</dbReference>
<evidence type="ECO:0000313" key="2">
    <source>
        <dbReference type="EMBL" id="GIY13512.1"/>
    </source>
</evidence>
<comment type="caution">
    <text evidence="2">The sequence shown here is derived from an EMBL/GenBank/DDBJ whole genome shotgun (WGS) entry which is preliminary data.</text>
</comment>
<organism evidence="2 3">
    <name type="scientific">Caerostris darwini</name>
    <dbReference type="NCBI Taxonomy" id="1538125"/>
    <lineage>
        <taxon>Eukaryota</taxon>
        <taxon>Metazoa</taxon>
        <taxon>Ecdysozoa</taxon>
        <taxon>Arthropoda</taxon>
        <taxon>Chelicerata</taxon>
        <taxon>Arachnida</taxon>
        <taxon>Araneae</taxon>
        <taxon>Araneomorphae</taxon>
        <taxon>Entelegynae</taxon>
        <taxon>Araneoidea</taxon>
        <taxon>Araneidae</taxon>
        <taxon>Caerostris</taxon>
    </lineage>
</organism>
<feature type="region of interest" description="Disordered" evidence="1">
    <location>
        <begin position="167"/>
        <end position="194"/>
    </location>
</feature>
<protein>
    <recommendedName>
        <fullName evidence="4">Cyclin-D1-binding protein 1</fullName>
    </recommendedName>
</protein>
<evidence type="ECO:0000313" key="3">
    <source>
        <dbReference type="Proteomes" id="UP001054837"/>
    </source>
</evidence>
<dbReference type="AlphaFoldDB" id="A0AAV4QZN8"/>
<dbReference type="EMBL" id="BPLQ01005250">
    <property type="protein sequence ID" value="GIY13512.1"/>
    <property type="molecule type" value="Genomic_DNA"/>
</dbReference>
<evidence type="ECO:0000256" key="1">
    <source>
        <dbReference type="SAM" id="MobiDB-lite"/>
    </source>
</evidence>
<evidence type="ECO:0008006" key="4">
    <source>
        <dbReference type="Google" id="ProtNLM"/>
    </source>
</evidence>
<gene>
    <name evidence="2" type="ORF">CDAR_68331</name>
</gene>
<keyword evidence="3" id="KW-1185">Reference proteome</keyword>
<accession>A0AAV4QZN8</accession>
<sequence length="393" mass="43824">MEAINIPAESNEPLSLPVNSEIINSIKYLVKKIPKLIKSSSITCGDPAVADKILRSIQLLKKAVNKSGLIKNFKELSEESDISVIDSNASSKASATVSGQPKENLSKGILTKRSDLIDTSKTPTATASASTSVCSTKAAGDVPKILNGSILEKYARLFKWMNSFDSEGSESVTIPERDSSKLTEDSEEDDSSIEDLKDSMKCLNLLESYISNDEGEKWEKEVLATDSGLDEQADADFSRLRKTIDFYRNESSEKDVIEMSAKKIEEIEAIMKLANVYFLELSYEASSRMPTELTSFSVEEYREKVIMMEKYLSDIKEFEITLKSVLVACEILTNLSDLANKENKPWGTLTSKVTSCQWNADAQLILVEELNERLIANCKKFFEQNKHDSHLEV</sequence>
<reference evidence="2 3" key="1">
    <citation type="submission" date="2021-06" db="EMBL/GenBank/DDBJ databases">
        <title>Caerostris darwini draft genome.</title>
        <authorList>
            <person name="Kono N."/>
            <person name="Arakawa K."/>
        </authorList>
    </citation>
    <scope>NUCLEOTIDE SEQUENCE [LARGE SCALE GENOMIC DNA]</scope>
</reference>